<dbReference type="InterPro" id="IPR027417">
    <property type="entry name" value="P-loop_NTPase"/>
</dbReference>
<dbReference type="SUPFAM" id="SSF52540">
    <property type="entry name" value="P-loop containing nucleoside triphosphate hydrolases"/>
    <property type="match status" value="1"/>
</dbReference>
<comment type="subcellular location">
    <subcellularLocation>
        <location evidence="3">Cytoplasm</location>
    </subcellularLocation>
</comment>
<evidence type="ECO:0000256" key="1">
    <source>
        <dbReference type="ARBA" id="ARBA00022741"/>
    </source>
</evidence>
<dbReference type="CDD" id="cd01854">
    <property type="entry name" value="YjeQ_EngC"/>
    <property type="match status" value="1"/>
</dbReference>
<dbReference type="Pfam" id="PF03193">
    <property type="entry name" value="RsgA_GTPase"/>
    <property type="match status" value="1"/>
</dbReference>
<proteinExistence type="inferred from homology"/>
<dbReference type="RefSeq" id="WP_190434530.1">
    <property type="nucleotide sequence ID" value="NZ_JAMPKM010000006.1"/>
</dbReference>
<dbReference type="PROSITE" id="PS51721">
    <property type="entry name" value="G_CP"/>
    <property type="match status" value="1"/>
</dbReference>
<feature type="domain" description="EngC GTPase" evidence="4">
    <location>
        <begin position="102"/>
        <end position="249"/>
    </location>
</feature>
<keyword evidence="2 3" id="KW-0342">GTP-binding</keyword>
<dbReference type="PROSITE" id="PS50936">
    <property type="entry name" value="ENGC_GTPASE"/>
    <property type="match status" value="1"/>
</dbReference>
<feature type="binding site" evidence="3">
    <location>
        <position position="283"/>
    </location>
    <ligand>
        <name>Zn(2+)</name>
        <dbReference type="ChEBI" id="CHEBI:29105"/>
    </ligand>
</feature>
<comment type="cofactor">
    <cofactor evidence="3">
        <name>Zn(2+)</name>
        <dbReference type="ChEBI" id="CHEBI:29105"/>
    </cofactor>
    <text evidence="3">Binds 1 zinc ion per subunit.</text>
</comment>
<dbReference type="InterPro" id="IPR010914">
    <property type="entry name" value="RsgA_GTPase_dom"/>
</dbReference>
<evidence type="ECO:0000259" key="4">
    <source>
        <dbReference type="PROSITE" id="PS50936"/>
    </source>
</evidence>
<name>A0ABV0J7M8_9CYAN</name>
<feature type="binding site" evidence="3">
    <location>
        <begin position="142"/>
        <end position="145"/>
    </location>
    <ligand>
        <name>GTP</name>
        <dbReference type="ChEBI" id="CHEBI:37565"/>
    </ligand>
</feature>
<dbReference type="EMBL" id="JAMPKM010000006">
    <property type="protein sequence ID" value="MEP0817777.1"/>
    <property type="molecule type" value="Genomic_DNA"/>
</dbReference>
<dbReference type="Proteomes" id="UP001464891">
    <property type="component" value="Unassembled WGS sequence"/>
</dbReference>
<keyword evidence="3" id="KW-0479">Metal-binding</keyword>
<feature type="binding site" evidence="3">
    <location>
        <begin position="193"/>
        <end position="201"/>
    </location>
    <ligand>
        <name>GTP</name>
        <dbReference type="ChEBI" id="CHEBI:37565"/>
    </ligand>
</feature>
<feature type="binding site" evidence="3">
    <location>
        <position position="276"/>
    </location>
    <ligand>
        <name>Zn(2+)</name>
        <dbReference type="ChEBI" id="CHEBI:29105"/>
    </ligand>
</feature>
<dbReference type="Gene3D" id="1.10.40.50">
    <property type="entry name" value="Probable gtpase engc, domain 3"/>
    <property type="match status" value="1"/>
</dbReference>
<dbReference type="Gene3D" id="3.40.50.300">
    <property type="entry name" value="P-loop containing nucleotide triphosphate hydrolases"/>
    <property type="match status" value="1"/>
</dbReference>
<dbReference type="PANTHER" id="PTHR32120">
    <property type="entry name" value="SMALL RIBOSOMAL SUBUNIT BIOGENESIS GTPASE RSGA"/>
    <property type="match status" value="1"/>
</dbReference>
<dbReference type="Gene3D" id="2.40.50.140">
    <property type="entry name" value="Nucleic acid-binding proteins"/>
    <property type="match status" value="1"/>
</dbReference>
<sequence length="373" mass="41661">MNVAGVELNAAEAAPQLLGTVVAVQANYYQVRLDTAHLLFAEPETLEVTELLCTRRARLKKIGQQVMVGDRVQIEEPDWAGGRGAIAQVLTRTSELSRPPISNVDQILLVFALAEPTLDPHQLSRFLVKAESTGIDVVLCLNKRDLLTPAEQEQWCDRLNQWGYAPILISVYQEDGLTELQQRLSQKITVVAGPSGVGKSSLINHLIPTLDLRVGRVSGKLGRGRHTTRHVELFELPTGGLLADTPGFNQPEVDSAPEDLAYCFPEARQRLASANCQFSDCLHRDEPNCAVRGDWERYEDYLNSLDEAVARYTAIARLKDAESTTKVKSGEEGQVQYEPKLETKRYRRVSRRVQQQNLKELYKDMDSGLVEPD</sequence>
<protein>
    <recommendedName>
        <fullName evidence="3">Small ribosomal subunit biogenesis GTPase RsgA</fullName>
        <ecNumber evidence="3">3.6.1.-</ecNumber>
    </recommendedName>
</protein>
<feature type="domain" description="CP-type G" evidence="5">
    <location>
        <begin position="93"/>
        <end position="251"/>
    </location>
</feature>
<comment type="caution">
    <text evidence="6">The sequence shown here is derived from an EMBL/GenBank/DDBJ whole genome shotgun (WGS) entry which is preliminary data.</text>
</comment>
<dbReference type="InterPro" id="IPR012340">
    <property type="entry name" value="NA-bd_OB-fold"/>
</dbReference>
<comment type="subunit">
    <text evidence="3">Monomer. Associates with 30S ribosomal subunit, binds 16S rRNA.</text>
</comment>
<comment type="similarity">
    <text evidence="3">Belongs to the TRAFAC class YlqF/YawG GTPase family. RsgA subfamily.</text>
</comment>
<dbReference type="PANTHER" id="PTHR32120:SF11">
    <property type="entry name" value="SMALL RIBOSOMAL SUBUNIT BIOGENESIS GTPASE RSGA 1, MITOCHONDRIAL-RELATED"/>
    <property type="match status" value="1"/>
</dbReference>
<dbReference type="HAMAP" id="MF_01820">
    <property type="entry name" value="GTPase_RsgA"/>
    <property type="match status" value="1"/>
</dbReference>
<keyword evidence="1 3" id="KW-0547">Nucleotide-binding</keyword>
<dbReference type="NCBIfam" id="NF008932">
    <property type="entry name" value="PRK12289.1"/>
    <property type="match status" value="1"/>
</dbReference>
<organism evidence="6 7">
    <name type="scientific">Trichocoleus desertorum GB2-A4</name>
    <dbReference type="NCBI Taxonomy" id="2933944"/>
    <lineage>
        <taxon>Bacteria</taxon>
        <taxon>Bacillati</taxon>
        <taxon>Cyanobacteriota</taxon>
        <taxon>Cyanophyceae</taxon>
        <taxon>Leptolyngbyales</taxon>
        <taxon>Trichocoleusaceae</taxon>
        <taxon>Trichocoleus</taxon>
    </lineage>
</organism>
<dbReference type="GO" id="GO:0016787">
    <property type="term" value="F:hydrolase activity"/>
    <property type="evidence" value="ECO:0007669"/>
    <property type="project" value="UniProtKB-KW"/>
</dbReference>
<keyword evidence="3" id="KW-0862">Zinc</keyword>
<keyword evidence="3" id="KW-0699">rRNA-binding</keyword>
<keyword evidence="7" id="KW-1185">Reference proteome</keyword>
<dbReference type="EC" id="3.6.1.-" evidence="3"/>
<dbReference type="NCBIfam" id="TIGR00157">
    <property type="entry name" value="ribosome small subunit-dependent GTPase A"/>
    <property type="match status" value="1"/>
</dbReference>
<evidence type="ECO:0000313" key="6">
    <source>
        <dbReference type="EMBL" id="MEP0817777.1"/>
    </source>
</evidence>
<dbReference type="InterPro" id="IPR004881">
    <property type="entry name" value="Ribosome_biogen_GTPase_RsgA"/>
</dbReference>
<dbReference type="SUPFAM" id="SSF50249">
    <property type="entry name" value="Nucleic acid-binding proteins"/>
    <property type="match status" value="1"/>
</dbReference>
<keyword evidence="3 6" id="KW-0378">Hydrolase</keyword>
<keyword evidence="3" id="KW-0690">Ribosome biogenesis</keyword>
<evidence type="ECO:0000259" key="5">
    <source>
        <dbReference type="PROSITE" id="PS51721"/>
    </source>
</evidence>
<keyword evidence="3" id="KW-0963">Cytoplasm</keyword>
<dbReference type="InterPro" id="IPR030378">
    <property type="entry name" value="G_CP_dom"/>
</dbReference>
<evidence type="ECO:0000313" key="7">
    <source>
        <dbReference type="Proteomes" id="UP001464891"/>
    </source>
</evidence>
<feature type="binding site" evidence="3">
    <location>
        <position position="281"/>
    </location>
    <ligand>
        <name>Zn(2+)</name>
        <dbReference type="ChEBI" id="CHEBI:29105"/>
    </ligand>
</feature>
<keyword evidence="3" id="KW-0694">RNA-binding</keyword>
<reference evidence="6 7" key="1">
    <citation type="submission" date="2022-04" db="EMBL/GenBank/DDBJ databases">
        <title>Positive selection, recombination, and allopatry shape intraspecific diversity of widespread and dominant cyanobacteria.</title>
        <authorList>
            <person name="Wei J."/>
            <person name="Shu W."/>
            <person name="Hu C."/>
        </authorList>
    </citation>
    <scope>NUCLEOTIDE SEQUENCE [LARGE SCALE GENOMIC DNA]</scope>
    <source>
        <strain evidence="6 7">GB2-A4</strain>
    </source>
</reference>
<accession>A0ABV0J7M8</accession>
<comment type="function">
    <text evidence="3">One of several proteins that assist in the late maturation steps of the functional core of the 30S ribosomal subunit. Helps release RbfA from mature subunits. May play a role in the assembly of ribosomal proteins into the subunit. Circularly permuted GTPase that catalyzes slow GTP hydrolysis, GTPase activity is stimulated by the 30S ribosomal subunit.</text>
</comment>
<feature type="binding site" evidence="3">
    <location>
        <position position="289"/>
    </location>
    <ligand>
        <name>Zn(2+)</name>
        <dbReference type="ChEBI" id="CHEBI:29105"/>
    </ligand>
</feature>
<gene>
    <name evidence="3 6" type="primary">rsgA</name>
    <name evidence="6" type="ORF">NC998_11800</name>
</gene>
<evidence type="ECO:0000256" key="3">
    <source>
        <dbReference type="HAMAP-Rule" id="MF_01820"/>
    </source>
</evidence>
<evidence type="ECO:0000256" key="2">
    <source>
        <dbReference type="ARBA" id="ARBA00023134"/>
    </source>
</evidence>